<sequence>MILLSAFHKAVVNPVLKMVLGFSRTMDTYLHASRVTSSMTAAVSAEVRGHAPALTLLRSVAEEQASKAVLWKQDQWVSDTSLSTQRCKTAPEVFTAATDHMCAVGPLWKTN</sequence>
<evidence type="ECO:0000313" key="2">
    <source>
        <dbReference type="Proteomes" id="UP001239994"/>
    </source>
</evidence>
<name>A0AAD8ZDH4_9TELE</name>
<comment type="caution">
    <text evidence="1">The sequence shown here is derived from an EMBL/GenBank/DDBJ whole genome shotgun (WGS) entry which is preliminary data.</text>
</comment>
<keyword evidence="2" id="KW-1185">Reference proteome</keyword>
<dbReference type="EMBL" id="JAROKS010000015">
    <property type="protein sequence ID" value="KAK1795956.1"/>
    <property type="molecule type" value="Genomic_DNA"/>
</dbReference>
<accession>A0AAD8ZDH4</accession>
<gene>
    <name evidence="1" type="ORF">P4O66_008852</name>
</gene>
<dbReference type="AlphaFoldDB" id="A0AAD8ZDH4"/>
<dbReference type="Proteomes" id="UP001239994">
    <property type="component" value="Unassembled WGS sequence"/>
</dbReference>
<organism evidence="1 2">
    <name type="scientific">Electrophorus voltai</name>
    <dbReference type="NCBI Taxonomy" id="2609070"/>
    <lineage>
        <taxon>Eukaryota</taxon>
        <taxon>Metazoa</taxon>
        <taxon>Chordata</taxon>
        <taxon>Craniata</taxon>
        <taxon>Vertebrata</taxon>
        <taxon>Euteleostomi</taxon>
        <taxon>Actinopterygii</taxon>
        <taxon>Neopterygii</taxon>
        <taxon>Teleostei</taxon>
        <taxon>Ostariophysi</taxon>
        <taxon>Gymnotiformes</taxon>
        <taxon>Gymnotoidei</taxon>
        <taxon>Gymnotidae</taxon>
        <taxon>Electrophorus</taxon>
    </lineage>
</organism>
<protein>
    <submittedName>
        <fullName evidence="1">Uncharacterized protein</fullName>
    </submittedName>
</protein>
<proteinExistence type="predicted"/>
<reference evidence="1" key="1">
    <citation type="submission" date="2023-03" db="EMBL/GenBank/DDBJ databases">
        <title>Electrophorus voltai genome.</title>
        <authorList>
            <person name="Bian C."/>
        </authorList>
    </citation>
    <scope>NUCLEOTIDE SEQUENCE</scope>
    <source>
        <strain evidence="1">CB-2022</strain>
        <tissue evidence="1">Muscle</tissue>
    </source>
</reference>
<evidence type="ECO:0000313" key="1">
    <source>
        <dbReference type="EMBL" id="KAK1795956.1"/>
    </source>
</evidence>